<gene>
    <name evidence="3" type="ORF">FRZ44_47470</name>
</gene>
<protein>
    <recommendedName>
        <fullName evidence="5">PepSY domain-containing protein</fullName>
    </recommendedName>
</protein>
<accession>A0A5J6MPR0</accession>
<dbReference type="AlphaFoldDB" id="A0A5J6MPR0"/>
<dbReference type="KEGG" id="htq:FRZ44_47470"/>
<evidence type="ECO:0000313" key="4">
    <source>
        <dbReference type="Proteomes" id="UP000326202"/>
    </source>
</evidence>
<name>A0A5J6MPR0_9PROT</name>
<organism evidence="3 4">
    <name type="scientific">Hypericibacter terrae</name>
    <dbReference type="NCBI Taxonomy" id="2602015"/>
    <lineage>
        <taxon>Bacteria</taxon>
        <taxon>Pseudomonadati</taxon>
        <taxon>Pseudomonadota</taxon>
        <taxon>Alphaproteobacteria</taxon>
        <taxon>Rhodospirillales</taxon>
        <taxon>Dongiaceae</taxon>
        <taxon>Hypericibacter</taxon>
    </lineage>
</organism>
<evidence type="ECO:0000313" key="3">
    <source>
        <dbReference type="EMBL" id="QEX19434.1"/>
    </source>
</evidence>
<feature type="region of interest" description="Disordered" evidence="1">
    <location>
        <begin position="44"/>
        <end position="88"/>
    </location>
</feature>
<keyword evidence="4" id="KW-1185">Reference proteome</keyword>
<reference evidence="3 4" key="1">
    <citation type="submission" date="2019-08" db="EMBL/GenBank/DDBJ databases">
        <title>Hyperibacter terrae gen. nov., sp. nov. and Hyperibacter viscosus sp. nov., two new members in the family Rhodospirillaceae isolated from the rhizosphere of Hypericum perforatum.</title>
        <authorList>
            <person name="Noviana Z."/>
        </authorList>
    </citation>
    <scope>NUCLEOTIDE SEQUENCE [LARGE SCALE GENOMIC DNA]</scope>
    <source>
        <strain evidence="3 4">R5913</strain>
    </source>
</reference>
<dbReference type="RefSeq" id="WP_191908271.1">
    <property type="nucleotide sequence ID" value="NZ_CP042906.1"/>
</dbReference>
<proteinExistence type="predicted"/>
<keyword evidence="2" id="KW-0732">Signal</keyword>
<feature type="chain" id="PRO_5023855500" description="PepSY domain-containing protein" evidence="2">
    <location>
        <begin position="23"/>
        <end position="149"/>
    </location>
</feature>
<evidence type="ECO:0000256" key="2">
    <source>
        <dbReference type="SAM" id="SignalP"/>
    </source>
</evidence>
<dbReference type="EMBL" id="CP042906">
    <property type="protein sequence ID" value="QEX19434.1"/>
    <property type="molecule type" value="Genomic_DNA"/>
</dbReference>
<evidence type="ECO:0008006" key="5">
    <source>
        <dbReference type="Google" id="ProtNLM"/>
    </source>
</evidence>
<feature type="signal peptide" evidence="2">
    <location>
        <begin position="1"/>
        <end position="22"/>
    </location>
</feature>
<evidence type="ECO:0000256" key="1">
    <source>
        <dbReference type="SAM" id="MobiDB-lite"/>
    </source>
</evidence>
<feature type="compositionally biased region" description="Polar residues" evidence="1">
    <location>
        <begin position="52"/>
        <end position="82"/>
    </location>
</feature>
<dbReference type="Proteomes" id="UP000326202">
    <property type="component" value="Chromosome"/>
</dbReference>
<sequence>MRTFLMIAGLAGLLGSSTAAFAAGGPGNSEHTGNDQNRILLADNGRSDDWGRQNNLPWNNPQGPGSYGYNSGWQDSGHNQPSWGYGHQQYQPLPRQVIRARLQHQQFRDLSNWRFKDGYYRVNAEDRHGHDVKLTVDAYTGQIVKVRRD</sequence>